<accession>Q3IHP3</accession>
<dbReference type="AlphaFoldDB" id="Q3IHP3"/>
<dbReference type="EMBL" id="CR954246">
    <property type="protein sequence ID" value="CAI87289.1"/>
    <property type="molecule type" value="Genomic_DNA"/>
</dbReference>
<dbReference type="Proteomes" id="UP000006843">
    <property type="component" value="Chromosome I"/>
</dbReference>
<sequence length="39" mass="4392">MQPTRFVILTFELSVSFESLIDANQFPLSKFVLVGSNCI</sequence>
<keyword evidence="2" id="KW-1185">Reference proteome</keyword>
<dbReference type="STRING" id="326442.PSHAa2233"/>
<organism evidence="1 2">
    <name type="scientific">Pseudoalteromonas translucida (strain TAC 125)</name>
    <dbReference type="NCBI Taxonomy" id="326442"/>
    <lineage>
        <taxon>Bacteria</taxon>
        <taxon>Pseudomonadati</taxon>
        <taxon>Pseudomonadota</taxon>
        <taxon>Gammaproteobacteria</taxon>
        <taxon>Alteromonadales</taxon>
        <taxon>Pseudoalteromonadaceae</taxon>
        <taxon>Pseudoalteromonas</taxon>
    </lineage>
</organism>
<evidence type="ECO:0000313" key="1">
    <source>
        <dbReference type="EMBL" id="CAI87289.1"/>
    </source>
</evidence>
<evidence type="ECO:0000313" key="2">
    <source>
        <dbReference type="Proteomes" id="UP000006843"/>
    </source>
</evidence>
<reference evidence="1 2" key="1">
    <citation type="journal article" date="2005" name="Genome Res.">
        <title>Coping with cold: the genome of the versatile marine Antarctica bacterium Pseudoalteromonas haloplanktis TAC125.</title>
        <authorList>
            <person name="Medigue C."/>
            <person name="Krin E."/>
            <person name="Pascal G."/>
            <person name="Barbe V."/>
            <person name="Bernsel A."/>
            <person name="Bertin P."/>
            <person name="Cheung F."/>
            <person name="Cruveiller S."/>
            <person name="Damico S."/>
            <person name="Duilio A."/>
            <person name="Fang G."/>
            <person name="Feller G."/>
            <person name="Mangenot S."/>
            <person name="Marino G."/>
            <person name="Nilsson J."/>
            <person name="Parilli E."/>
            <person name="Rocha E."/>
            <person name="Rouy Z."/>
            <person name="Sekowska A."/>
            <person name="Tutino M.L."/>
            <person name="Vallenet D."/>
            <person name="von Heijne G."/>
            <person name="Danchin A."/>
        </authorList>
    </citation>
    <scope>NUCLEOTIDE SEQUENCE [LARGE SCALE GENOMIC DNA]</scope>
    <source>
        <strain evidence="2">TAC 125</strain>
    </source>
</reference>
<dbReference type="HOGENOM" id="CLU_3315564_0_0_6"/>
<name>Q3IHP3_PSET1</name>
<dbReference type="KEGG" id="pha:PSHAa2233"/>
<gene>
    <name evidence="1" type="ordered locus">PSHAa2233</name>
</gene>
<proteinExistence type="predicted"/>
<protein>
    <submittedName>
        <fullName evidence="1">Orphan protein</fullName>
    </submittedName>
</protein>